<dbReference type="InterPro" id="IPR002550">
    <property type="entry name" value="CNNM"/>
</dbReference>
<evidence type="ECO:0000313" key="12">
    <source>
        <dbReference type="EMBL" id="MBD3324141.1"/>
    </source>
</evidence>
<name>A0A9D5JUB9_9BACT</name>
<keyword evidence="2 8" id="KW-0812">Transmembrane</keyword>
<dbReference type="PROSITE" id="PS51846">
    <property type="entry name" value="CNNM"/>
    <property type="match status" value="1"/>
</dbReference>
<dbReference type="InterPro" id="IPR046342">
    <property type="entry name" value="CBS_dom_sf"/>
</dbReference>
<keyword evidence="4 8" id="KW-1133">Transmembrane helix</keyword>
<evidence type="ECO:0000313" key="13">
    <source>
        <dbReference type="Proteomes" id="UP000649604"/>
    </source>
</evidence>
<evidence type="ECO:0000256" key="6">
    <source>
        <dbReference type="ARBA" id="ARBA00023136"/>
    </source>
</evidence>
<dbReference type="PANTHER" id="PTHR22777:SF4">
    <property type="entry name" value="UPF0053 PROTEIN SLL1254"/>
    <property type="match status" value="1"/>
</dbReference>
<keyword evidence="6 8" id="KW-0472">Membrane</keyword>
<dbReference type="PANTHER" id="PTHR22777">
    <property type="entry name" value="HEMOLYSIN-RELATED"/>
    <property type="match status" value="1"/>
</dbReference>
<feature type="transmembrane region" description="Helical" evidence="9">
    <location>
        <begin position="88"/>
        <end position="108"/>
    </location>
</feature>
<dbReference type="CDD" id="cd04590">
    <property type="entry name" value="CBS_pair_CorC_HlyC_assoc"/>
    <property type="match status" value="1"/>
</dbReference>
<evidence type="ECO:0000256" key="1">
    <source>
        <dbReference type="ARBA" id="ARBA00004141"/>
    </source>
</evidence>
<reference evidence="12" key="1">
    <citation type="submission" date="2019-11" db="EMBL/GenBank/DDBJ databases">
        <title>Microbial mats filling the niche in hypersaline microbial mats.</title>
        <authorList>
            <person name="Wong H.L."/>
            <person name="Macleod F.I."/>
            <person name="White R.A. III"/>
            <person name="Burns B.P."/>
        </authorList>
    </citation>
    <scope>NUCLEOTIDE SEQUENCE</scope>
    <source>
        <strain evidence="12">Rbin_158</strain>
    </source>
</reference>
<protein>
    <submittedName>
        <fullName evidence="12">DUF21 domain-containing protein</fullName>
    </submittedName>
</protein>
<dbReference type="EMBL" id="WJJP01000192">
    <property type="protein sequence ID" value="MBD3324141.1"/>
    <property type="molecule type" value="Genomic_DNA"/>
</dbReference>
<evidence type="ECO:0000256" key="7">
    <source>
        <dbReference type="PROSITE-ProRule" id="PRU00703"/>
    </source>
</evidence>
<dbReference type="Pfam" id="PF01595">
    <property type="entry name" value="CNNM"/>
    <property type="match status" value="1"/>
</dbReference>
<comment type="caution">
    <text evidence="12">The sequence shown here is derived from an EMBL/GenBank/DDBJ whole genome shotgun (WGS) entry which is preliminary data.</text>
</comment>
<dbReference type="InterPro" id="IPR044751">
    <property type="entry name" value="Ion_transp-like_CBS"/>
</dbReference>
<dbReference type="GO" id="GO:0005886">
    <property type="term" value="C:plasma membrane"/>
    <property type="evidence" value="ECO:0007669"/>
    <property type="project" value="TreeGrafter"/>
</dbReference>
<evidence type="ECO:0000256" key="2">
    <source>
        <dbReference type="ARBA" id="ARBA00022692"/>
    </source>
</evidence>
<feature type="domain" description="CBS" evidence="10">
    <location>
        <begin position="199"/>
        <end position="258"/>
    </location>
</feature>
<organism evidence="12 13">
    <name type="scientific">candidate division KSB3 bacterium</name>
    <dbReference type="NCBI Taxonomy" id="2044937"/>
    <lineage>
        <taxon>Bacteria</taxon>
        <taxon>candidate division KSB3</taxon>
    </lineage>
</organism>
<dbReference type="AlphaFoldDB" id="A0A9D5JUB9"/>
<accession>A0A9D5JUB9</accession>
<dbReference type="FunFam" id="3.10.580.10:FF:000002">
    <property type="entry name" value="Magnesium/cobalt efflux protein CorC"/>
    <property type="match status" value="1"/>
</dbReference>
<keyword evidence="3" id="KW-0677">Repeat</keyword>
<dbReference type="Pfam" id="PF00571">
    <property type="entry name" value="CBS"/>
    <property type="match status" value="2"/>
</dbReference>
<evidence type="ECO:0000256" key="4">
    <source>
        <dbReference type="ARBA" id="ARBA00022989"/>
    </source>
</evidence>
<dbReference type="Gene3D" id="3.10.580.10">
    <property type="entry name" value="CBS-domain"/>
    <property type="match status" value="1"/>
</dbReference>
<evidence type="ECO:0000259" key="11">
    <source>
        <dbReference type="PROSITE" id="PS51846"/>
    </source>
</evidence>
<feature type="transmembrane region" description="Helical" evidence="9">
    <location>
        <begin position="63"/>
        <end position="82"/>
    </location>
</feature>
<comment type="subcellular location">
    <subcellularLocation>
        <location evidence="1">Membrane</location>
        <topology evidence="1">Multi-pass membrane protein</topology>
    </subcellularLocation>
</comment>
<evidence type="ECO:0000256" key="8">
    <source>
        <dbReference type="PROSITE-ProRule" id="PRU01193"/>
    </source>
</evidence>
<dbReference type="PROSITE" id="PS51371">
    <property type="entry name" value="CBS"/>
    <property type="match status" value="2"/>
</dbReference>
<proteinExistence type="predicted"/>
<evidence type="ECO:0000256" key="5">
    <source>
        <dbReference type="ARBA" id="ARBA00023122"/>
    </source>
</evidence>
<gene>
    <name evidence="12" type="ORF">GF339_06125</name>
</gene>
<dbReference type="SUPFAM" id="SSF54631">
    <property type="entry name" value="CBS-domain pair"/>
    <property type="match status" value="1"/>
</dbReference>
<feature type="domain" description="CNNM transmembrane" evidence="11">
    <location>
        <begin position="1"/>
        <end position="180"/>
    </location>
</feature>
<feature type="domain" description="CBS" evidence="10">
    <location>
        <begin position="264"/>
        <end position="321"/>
    </location>
</feature>
<dbReference type="InterPro" id="IPR000644">
    <property type="entry name" value="CBS_dom"/>
</dbReference>
<sequence>MIHLIIAVLFVLIASGLCSGTEAALFSVSIFKVRRLAHTNPSPAVLALLAIREKMNRPITTIVILNNIANIGGSIFVGNIAAHVFGDQWLGLFSGVLTFLVIMLSEILPKTLGESYAETIALRMARPVQTLTRLLTPVVWVVERLTAPFIKDGKRYTTDEAEIKLLARIGQKEGMIEADESVMIQRIFDLNDYTAADLMTPRVTMTYLKADSTLREAQATITASQHSRLVVVEDTPDDVIGMALKDELLTAIVSGHAESPVKEFLHTVHFVPETKRADALLPVFQKTQQHLAVVVDEYGGVSGVATLEDVLEVLTGEIVDETDRIVDLQEFARQQKQKRFRS</sequence>
<keyword evidence="5 7" id="KW-0129">CBS domain</keyword>
<evidence type="ECO:0000256" key="3">
    <source>
        <dbReference type="ARBA" id="ARBA00022737"/>
    </source>
</evidence>
<evidence type="ECO:0000256" key="9">
    <source>
        <dbReference type="SAM" id="Phobius"/>
    </source>
</evidence>
<dbReference type="Proteomes" id="UP000649604">
    <property type="component" value="Unassembled WGS sequence"/>
</dbReference>
<evidence type="ECO:0000259" key="10">
    <source>
        <dbReference type="PROSITE" id="PS51371"/>
    </source>
</evidence>